<feature type="domain" description="Sulfatase N-terminal" evidence="5">
    <location>
        <begin position="5"/>
        <end position="200"/>
    </location>
</feature>
<keyword evidence="3" id="KW-0378">Hydrolase</keyword>
<dbReference type="Gene3D" id="3.40.720.10">
    <property type="entry name" value="Alkaline Phosphatase, subunit A"/>
    <property type="match status" value="1"/>
</dbReference>
<gene>
    <name evidence="6" type="ORF">PSQ19_07910</name>
</gene>
<evidence type="ECO:0000256" key="2">
    <source>
        <dbReference type="ARBA" id="ARBA00022723"/>
    </source>
</evidence>
<evidence type="ECO:0000256" key="1">
    <source>
        <dbReference type="ARBA" id="ARBA00008779"/>
    </source>
</evidence>
<evidence type="ECO:0000259" key="5">
    <source>
        <dbReference type="Pfam" id="PF00884"/>
    </source>
</evidence>
<dbReference type="InterPro" id="IPR024607">
    <property type="entry name" value="Sulfatase_CS"/>
</dbReference>
<evidence type="ECO:0000313" key="6">
    <source>
        <dbReference type="EMBL" id="WDR03937.1"/>
    </source>
</evidence>
<reference evidence="6 7" key="1">
    <citation type="submission" date="2023-02" db="EMBL/GenBank/DDBJ databases">
        <title>Devosia algicola sp. nov., isolated from the phycosphere of marine algae.</title>
        <authorList>
            <person name="Kim J.M."/>
            <person name="Lee J.K."/>
            <person name="Choi B.J."/>
            <person name="Bayburt H."/>
            <person name="Jeon C.O."/>
        </authorList>
    </citation>
    <scope>NUCLEOTIDE SEQUENCE [LARGE SCALE GENOMIC DNA]</scope>
    <source>
        <strain evidence="6 7">G20-9</strain>
    </source>
</reference>
<proteinExistence type="inferred from homology"/>
<dbReference type="SUPFAM" id="SSF53649">
    <property type="entry name" value="Alkaline phosphatase-like"/>
    <property type="match status" value="1"/>
</dbReference>
<dbReference type="Proteomes" id="UP001220530">
    <property type="component" value="Chromosome"/>
</dbReference>
<dbReference type="Pfam" id="PF00884">
    <property type="entry name" value="Sulfatase"/>
    <property type="match status" value="1"/>
</dbReference>
<name>A0ABY7YRX6_9HYPH</name>
<organism evidence="6 7">
    <name type="scientific">Devosia algicola</name>
    <dbReference type="NCBI Taxonomy" id="3026418"/>
    <lineage>
        <taxon>Bacteria</taxon>
        <taxon>Pseudomonadati</taxon>
        <taxon>Pseudomonadota</taxon>
        <taxon>Alphaproteobacteria</taxon>
        <taxon>Hyphomicrobiales</taxon>
        <taxon>Devosiaceae</taxon>
        <taxon>Devosia</taxon>
    </lineage>
</organism>
<dbReference type="EMBL" id="CP118246">
    <property type="protein sequence ID" value="WDR03937.1"/>
    <property type="molecule type" value="Genomic_DNA"/>
</dbReference>
<dbReference type="InterPro" id="IPR050738">
    <property type="entry name" value="Sulfatase"/>
</dbReference>
<dbReference type="RefSeq" id="WP_282220324.1">
    <property type="nucleotide sequence ID" value="NZ_CP118246.1"/>
</dbReference>
<comment type="similarity">
    <text evidence="1">Belongs to the sulfatase family.</text>
</comment>
<dbReference type="PROSITE" id="PS00149">
    <property type="entry name" value="SULFATASE_2"/>
    <property type="match status" value="1"/>
</dbReference>
<keyword evidence="2" id="KW-0479">Metal-binding</keyword>
<sequence>MSRRPNFIFIIADDHRFESIGINCPEVQSPNLDRLAKSGAVFDNAHCQGSLHPAVCVPSRASLMSGRNIFALGGGSADEPAIGIPETFDTFPQRLRETGYRTHAIGKWHNDFGAFERSFSSGERLFFGGMSDHDKVPLHDFDPDGAYATTKPRLETGLSTDLFEQSAKTFLESVGSEEPFCLYVAFTAPHDPRTPPDRFKVDPAIVSLPDNFLPIHPFDNGESVVRDEPA</sequence>
<keyword evidence="7" id="KW-1185">Reference proteome</keyword>
<dbReference type="PANTHER" id="PTHR42693">
    <property type="entry name" value="ARYLSULFATASE FAMILY MEMBER"/>
    <property type="match status" value="1"/>
</dbReference>
<dbReference type="InterPro" id="IPR000917">
    <property type="entry name" value="Sulfatase_N"/>
</dbReference>
<protein>
    <submittedName>
        <fullName evidence="6">Sulfatase-like hydrolase/transferase</fullName>
    </submittedName>
</protein>
<evidence type="ECO:0000256" key="4">
    <source>
        <dbReference type="ARBA" id="ARBA00022837"/>
    </source>
</evidence>
<accession>A0ABY7YRX6</accession>
<evidence type="ECO:0000256" key="3">
    <source>
        <dbReference type="ARBA" id="ARBA00022801"/>
    </source>
</evidence>
<evidence type="ECO:0000313" key="7">
    <source>
        <dbReference type="Proteomes" id="UP001220530"/>
    </source>
</evidence>
<keyword evidence="4" id="KW-0106">Calcium</keyword>
<dbReference type="PANTHER" id="PTHR42693:SF53">
    <property type="entry name" value="ENDO-4-O-SULFATASE"/>
    <property type="match status" value="1"/>
</dbReference>
<dbReference type="InterPro" id="IPR017850">
    <property type="entry name" value="Alkaline_phosphatase_core_sf"/>
</dbReference>